<gene>
    <name evidence="1" type="ORF">CDOO_00540</name>
</gene>
<reference evidence="1 2" key="1">
    <citation type="submission" date="2013-09" db="EMBL/GenBank/DDBJ databases">
        <title>Complete genome sequence of Corynebacterium doosanense CAU 212(T) (=DSM 45436(T)), isolated from activated sludge.</title>
        <authorList>
            <person name="Schaffert L."/>
            <person name="Albersmeier A."/>
            <person name="Kalinowski J."/>
            <person name="Ruckert C."/>
        </authorList>
    </citation>
    <scope>NUCLEOTIDE SEQUENCE [LARGE SCALE GENOMIC DNA]</scope>
    <source>
        <strain evidence="1 2">CAU 212</strain>
    </source>
</reference>
<keyword evidence="2" id="KW-1185">Reference proteome</keyword>
<dbReference type="EMBL" id="CP006764">
    <property type="protein sequence ID" value="AIT62126.1"/>
    <property type="molecule type" value="Genomic_DNA"/>
</dbReference>
<dbReference type="HOGENOM" id="CLU_1575832_0_0_11"/>
<evidence type="ECO:0000313" key="1">
    <source>
        <dbReference type="EMBL" id="AIT62126.1"/>
    </source>
</evidence>
<proteinExistence type="predicted"/>
<name>A0A097IJ13_9CORY</name>
<dbReference type="Proteomes" id="UP000029914">
    <property type="component" value="Chromosome"/>
</dbReference>
<organism evidence="1 2">
    <name type="scientific">Corynebacterium doosanense CAU 212 = DSM 45436</name>
    <dbReference type="NCBI Taxonomy" id="558173"/>
    <lineage>
        <taxon>Bacteria</taxon>
        <taxon>Bacillati</taxon>
        <taxon>Actinomycetota</taxon>
        <taxon>Actinomycetes</taxon>
        <taxon>Mycobacteriales</taxon>
        <taxon>Corynebacteriaceae</taxon>
        <taxon>Corynebacterium</taxon>
    </lineage>
</organism>
<protein>
    <submittedName>
        <fullName evidence="1">Uncharacterized protein</fullName>
    </submittedName>
</protein>
<dbReference type="RefSeq" id="WP_018022872.1">
    <property type="nucleotide sequence ID" value="NZ_AQUX01000014.1"/>
</dbReference>
<dbReference type="AlphaFoldDB" id="A0A097IJ13"/>
<accession>A0A097IJ13</accession>
<dbReference type="STRING" id="558173.CDOO_00540"/>
<sequence length="169" mass="19027">MSTFTMFQRYIDDHLNEAPDDCAFFKSGHKVHWIQTKQGLQKNTFRPAEIIAVDGNWITVESDEVIHHQWNHSTRAIAQLVDALLRDGNLELQHSERYSMMIGFDRSQDDGVTKLRHPLCLSSEPSDCSGPVEPGTTASGMDLTDFIQRTIENGGGIFPIEPLEGQGRE</sequence>
<dbReference type="KEGG" id="cdo:CDOO_00540"/>
<evidence type="ECO:0000313" key="2">
    <source>
        <dbReference type="Proteomes" id="UP000029914"/>
    </source>
</evidence>